<comment type="caution">
    <text evidence="7">The sequence shown here is derived from an EMBL/GenBank/DDBJ whole genome shotgun (WGS) entry which is preliminary data.</text>
</comment>
<dbReference type="GO" id="GO:0005739">
    <property type="term" value="C:mitochondrion"/>
    <property type="evidence" value="ECO:0007669"/>
    <property type="project" value="UniProtKB-SubCell"/>
</dbReference>
<accession>A0A2B7XCX7</accession>
<evidence type="ECO:0000313" key="7">
    <source>
        <dbReference type="EMBL" id="PGH06592.1"/>
    </source>
</evidence>
<dbReference type="Pfam" id="PF09597">
    <property type="entry name" value="SAM_Ribosomal_mS41"/>
    <property type="match status" value="1"/>
</dbReference>
<evidence type="ECO:0000256" key="2">
    <source>
        <dbReference type="ARBA" id="ARBA00010492"/>
    </source>
</evidence>
<sequence length="255" mass="29094">MVIRSRGITSLSSSFIGVFRSSQQCRRYLHKNVIPGSLPRPTPFVPDTETFLKLIGRGMSKYTSKIPSWEALFTMSSQQLRDQGIENTRERRYLLRWREKFRRAEYGIGGDLDRVKDGVAELRVVEVPIPERRPAVKTSKTKRTWKQPADLPTGTATLAPGMRWAIANLRPGQTLPANPKDLRVKKYAQIRLHRGNLLKGPYLQFVKGTNGTAAQLTAQEGMWEHKLGRKIDGGERRRAEVRAKMRSEERKKAQA</sequence>
<dbReference type="AlphaFoldDB" id="A0A2B7XCX7"/>
<gene>
    <name evidence="7" type="ORF">AJ80_08151</name>
</gene>
<evidence type="ECO:0000313" key="8">
    <source>
        <dbReference type="Proteomes" id="UP000224634"/>
    </source>
</evidence>
<evidence type="ECO:0000256" key="3">
    <source>
        <dbReference type="ARBA" id="ARBA00023128"/>
    </source>
</evidence>
<dbReference type="Proteomes" id="UP000224634">
    <property type="component" value="Unassembled WGS sequence"/>
</dbReference>
<dbReference type="EMBL" id="PDNA01000177">
    <property type="protein sequence ID" value="PGH06592.1"/>
    <property type="molecule type" value="Genomic_DNA"/>
</dbReference>
<evidence type="ECO:0000256" key="5">
    <source>
        <dbReference type="SAM" id="MobiDB-lite"/>
    </source>
</evidence>
<protein>
    <recommendedName>
        <fullName evidence="4">Small ribosomal subunit protein mS41</fullName>
    </recommendedName>
</protein>
<evidence type="ECO:0000256" key="1">
    <source>
        <dbReference type="ARBA" id="ARBA00004173"/>
    </source>
</evidence>
<dbReference type="OrthoDB" id="18595at2759"/>
<dbReference type="PANTHER" id="PTHR28235:SF1">
    <property type="entry name" value="SMALL RIBOSOMAL SUBUNIT PROTEIN MS41"/>
    <property type="match status" value="1"/>
</dbReference>
<reference evidence="7 8" key="1">
    <citation type="submission" date="2017-10" db="EMBL/GenBank/DDBJ databases">
        <title>Comparative genomics in systemic dimorphic fungi from Ajellomycetaceae.</title>
        <authorList>
            <person name="Munoz J.F."/>
            <person name="Mcewen J.G."/>
            <person name="Clay O.K."/>
            <person name="Cuomo C.A."/>
        </authorList>
    </citation>
    <scope>NUCLEOTIDE SEQUENCE [LARGE SCALE GENOMIC DNA]</scope>
    <source>
        <strain evidence="7 8">UAMH7299</strain>
    </source>
</reference>
<dbReference type="PANTHER" id="PTHR28235">
    <property type="entry name" value="PROTEIN FYV4, MITOCHONDRIAL"/>
    <property type="match status" value="1"/>
</dbReference>
<feature type="region of interest" description="Disordered" evidence="5">
    <location>
        <begin position="233"/>
        <end position="255"/>
    </location>
</feature>
<keyword evidence="3" id="KW-0496">Mitochondrion</keyword>
<proteinExistence type="inferred from homology"/>
<comment type="subcellular location">
    <subcellularLocation>
        <location evidence="1">Mitochondrion</location>
    </subcellularLocation>
</comment>
<dbReference type="InterPro" id="IPR019083">
    <property type="entry name" value="SAM_Ribosomal_mS41"/>
</dbReference>
<evidence type="ECO:0000256" key="4">
    <source>
        <dbReference type="ARBA" id="ARBA00035129"/>
    </source>
</evidence>
<dbReference type="SMART" id="SM01238">
    <property type="entry name" value="IGR"/>
    <property type="match status" value="1"/>
</dbReference>
<feature type="domain" description="Small ribosomal subunit protein mS41 SAM" evidence="6">
    <location>
        <begin position="48"/>
        <end position="104"/>
    </location>
</feature>
<name>A0A2B7XCX7_POLH7</name>
<organism evidence="7 8">
    <name type="scientific">Polytolypa hystricis (strain UAMH7299)</name>
    <dbReference type="NCBI Taxonomy" id="1447883"/>
    <lineage>
        <taxon>Eukaryota</taxon>
        <taxon>Fungi</taxon>
        <taxon>Dikarya</taxon>
        <taxon>Ascomycota</taxon>
        <taxon>Pezizomycotina</taxon>
        <taxon>Eurotiomycetes</taxon>
        <taxon>Eurotiomycetidae</taxon>
        <taxon>Onygenales</taxon>
        <taxon>Onygenales incertae sedis</taxon>
        <taxon>Polytolypa</taxon>
    </lineage>
</organism>
<comment type="similarity">
    <text evidence="2">Belongs to the mitochondrion-specific ribosomal protein mS41 family.</text>
</comment>
<evidence type="ECO:0000259" key="6">
    <source>
        <dbReference type="SMART" id="SM01238"/>
    </source>
</evidence>
<keyword evidence="8" id="KW-1185">Reference proteome</keyword>
<dbReference type="InterPro" id="IPR039603">
    <property type="entry name" value="Ribosomal_mS41"/>
</dbReference>